<feature type="region of interest" description="Disordered" evidence="1">
    <location>
        <begin position="230"/>
        <end position="254"/>
    </location>
</feature>
<sequence length="338" mass="38533">MQRVLIVAVVAVAAMHSKKNRQIFELRRSVELRDQVLLSMQQKLDFLCKEIDCFKDQPEIVVSNEVSYLTPNDSLVNAPTKEINGDDVFKFKMPLHSEVEPEERRMSDLSDWAPSVTSSVDVQLDASSNNHTINNLRMECEEKDVIIKELSTFLQKSEAFGSKRISELEDIICRKNMIINKLRKDILILEQKVVSLTRLRRPSFAASSSNVEHLPIMADNVLYDMDFTTGASSSDSDSNSRENINQVPTLKRPEITLQISENDTNGVRKHNQVQGCTVIGKQHQSWRKTSPLKEKPLNQTHSSVPSMKSKRITYSSRENRSRRLPSKLTDVTGHKRLV</sequence>
<gene>
    <name evidence="2" type="ORF">F511_08347</name>
</gene>
<feature type="region of interest" description="Disordered" evidence="1">
    <location>
        <begin position="279"/>
        <end position="338"/>
    </location>
</feature>
<evidence type="ECO:0000313" key="3">
    <source>
        <dbReference type="Proteomes" id="UP000250235"/>
    </source>
</evidence>
<dbReference type="PANTHER" id="PTHR35507">
    <property type="entry name" value="OS09G0488600 PROTEIN"/>
    <property type="match status" value="1"/>
</dbReference>
<reference evidence="2 3" key="1">
    <citation type="journal article" date="2015" name="Proc. Natl. Acad. Sci. U.S.A.">
        <title>The resurrection genome of Boea hygrometrica: A blueprint for survival of dehydration.</title>
        <authorList>
            <person name="Xiao L."/>
            <person name="Yang G."/>
            <person name="Zhang L."/>
            <person name="Yang X."/>
            <person name="Zhao S."/>
            <person name="Ji Z."/>
            <person name="Zhou Q."/>
            <person name="Hu M."/>
            <person name="Wang Y."/>
            <person name="Chen M."/>
            <person name="Xu Y."/>
            <person name="Jin H."/>
            <person name="Xiao X."/>
            <person name="Hu G."/>
            <person name="Bao F."/>
            <person name="Hu Y."/>
            <person name="Wan P."/>
            <person name="Li L."/>
            <person name="Deng X."/>
            <person name="Kuang T."/>
            <person name="Xiang C."/>
            <person name="Zhu J.K."/>
            <person name="Oliver M.J."/>
            <person name="He Y."/>
        </authorList>
    </citation>
    <scope>NUCLEOTIDE SEQUENCE [LARGE SCALE GENOMIC DNA]</scope>
    <source>
        <strain evidence="3">cv. XS01</strain>
    </source>
</reference>
<dbReference type="Proteomes" id="UP000250235">
    <property type="component" value="Unassembled WGS sequence"/>
</dbReference>
<dbReference type="OrthoDB" id="1894403at2759"/>
<organism evidence="2 3">
    <name type="scientific">Dorcoceras hygrometricum</name>
    <dbReference type="NCBI Taxonomy" id="472368"/>
    <lineage>
        <taxon>Eukaryota</taxon>
        <taxon>Viridiplantae</taxon>
        <taxon>Streptophyta</taxon>
        <taxon>Embryophyta</taxon>
        <taxon>Tracheophyta</taxon>
        <taxon>Spermatophyta</taxon>
        <taxon>Magnoliopsida</taxon>
        <taxon>eudicotyledons</taxon>
        <taxon>Gunneridae</taxon>
        <taxon>Pentapetalae</taxon>
        <taxon>asterids</taxon>
        <taxon>lamiids</taxon>
        <taxon>Lamiales</taxon>
        <taxon>Gesneriaceae</taxon>
        <taxon>Didymocarpoideae</taxon>
        <taxon>Trichosporeae</taxon>
        <taxon>Loxocarpinae</taxon>
        <taxon>Dorcoceras</taxon>
    </lineage>
</organism>
<dbReference type="PANTHER" id="PTHR35507:SF1">
    <property type="entry name" value="TMF_TATA_BD DOMAIN-CONTAINING PROTEIN"/>
    <property type="match status" value="1"/>
</dbReference>
<dbReference type="AlphaFoldDB" id="A0A2Z7D992"/>
<feature type="compositionally biased region" description="Polar residues" evidence="1">
    <location>
        <begin position="297"/>
        <end position="316"/>
    </location>
</feature>
<accession>A0A2Z7D992</accession>
<name>A0A2Z7D992_9LAMI</name>
<protein>
    <submittedName>
        <fullName evidence="2">Uncharacterized protein</fullName>
    </submittedName>
</protein>
<dbReference type="EMBL" id="KQ988199">
    <property type="protein sequence ID" value="KZV56449.1"/>
    <property type="molecule type" value="Genomic_DNA"/>
</dbReference>
<keyword evidence="3" id="KW-1185">Reference proteome</keyword>
<evidence type="ECO:0000313" key="2">
    <source>
        <dbReference type="EMBL" id="KZV56449.1"/>
    </source>
</evidence>
<evidence type="ECO:0000256" key="1">
    <source>
        <dbReference type="SAM" id="MobiDB-lite"/>
    </source>
</evidence>
<proteinExistence type="predicted"/>